<evidence type="ECO:0000256" key="2">
    <source>
        <dbReference type="ARBA" id="ARBA00023015"/>
    </source>
</evidence>
<evidence type="ECO:0000256" key="5">
    <source>
        <dbReference type="ARBA" id="ARBA00058938"/>
    </source>
</evidence>
<name>A0A9W6H449_9MICO</name>
<dbReference type="GO" id="GO:0045892">
    <property type="term" value="P:negative regulation of DNA-templated transcription"/>
    <property type="evidence" value="ECO:0007669"/>
    <property type="project" value="TreeGrafter"/>
</dbReference>
<protein>
    <recommendedName>
        <fullName evidence="6">Glycerol operon regulatory protein</fullName>
    </recommendedName>
</protein>
<evidence type="ECO:0000256" key="1">
    <source>
        <dbReference type="ARBA" id="ARBA00022798"/>
    </source>
</evidence>
<keyword evidence="1" id="KW-0319">Glycerol metabolism</keyword>
<keyword evidence="10" id="KW-1185">Reference proteome</keyword>
<evidence type="ECO:0000259" key="8">
    <source>
        <dbReference type="PROSITE" id="PS51078"/>
    </source>
</evidence>
<dbReference type="RefSeq" id="WP_271173941.1">
    <property type="nucleotide sequence ID" value="NZ_BSEJ01000011.1"/>
</dbReference>
<dbReference type="InterPro" id="IPR050707">
    <property type="entry name" value="HTH_MetabolicPath_Reg"/>
</dbReference>
<keyword evidence="4" id="KW-0804">Transcription</keyword>
<dbReference type="PROSITE" id="PS51078">
    <property type="entry name" value="ICLR_ED"/>
    <property type="match status" value="1"/>
</dbReference>
<dbReference type="Gene3D" id="1.10.10.10">
    <property type="entry name" value="Winged helix-like DNA-binding domain superfamily/Winged helix DNA-binding domain"/>
    <property type="match status" value="1"/>
</dbReference>
<reference evidence="9" key="2">
    <citation type="submission" date="2023-01" db="EMBL/GenBank/DDBJ databases">
        <authorList>
            <person name="Sun Q."/>
            <person name="Evtushenko L."/>
        </authorList>
    </citation>
    <scope>NUCLEOTIDE SEQUENCE</scope>
    <source>
        <strain evidence="9">VKM Ac-1020</strain>
    </source>
</reference>
<gene>
    <name evidence="9" type="ORF">GCM10017576_23820</name>
</gene>
<dbReference type="EMBL" id="BSEJ01000011">
    <property type="protein sequence ID" value="GLJ62252.1"/>
    <property type="molecule type" value="Genomic_DNA"/>
</dbReference>
<dbReference type="Pfam" id="PF09339">
    <property type="entry name" value="HTH_IclR"/>
    <property type="match status" value="1"/>
</dbReference>
<dbReference type="SMART" id="SM00346">
    <property type="entry name" value="HTH_ICLR"/>
    <property type="match status" value="1"/>
</dbReference>
<dbReference type="SUPFAM" id="SSF55781">
    <property type="entry name" value="GAF domain-like"/>
    <property type="match status" value="1"/>
</dbReference>
<dbReference type="SUPFAM" id="SSF46785">
    <property type="entry name" value="Winged helix' DNA-binding domain"/>
    <property type="match status" value="1"/>
</dbReference>
<dbReference type="PANTHER" id="PTHR30136:SF24">
    <property type="entry name" value="HTH-TYPE TRANSCRIPTIONAL REPRESSOR ALLR"/>
    <property type="match status" value="1"/>
</dbReference>
<comment type="caution">
    <text evidence="9">The sequence shown here is derived from an EMBL/GenBank/DDBJ whole genome shotgun (WGS) entry which is preliminary data.</text>
</comment>
<feature type="domain" description="HTH iclR-type" evidence="7">
    <location>
        <begin position="9"/>
        <end position="70"/>
    </location>
</feature>
<comment type="function">
    <text evidence="5">May be an activator protein for the gylABX operon.</text>
</comment>
<feature type="domain" description="IclR-ED" evidence="8">
    <location>
        <begin position="71"/>
        <end position="250"/>
    </location>
</feature>
<dbReference type="InterPro" id="IPR014757">
    <property type="entry name" value="Tscrpt_reg_IclR_C"/>
</dbReference>
<dbReference type="InterPro" id="IPR036388">
    <property type="entry name" value="WH-like_DNA-bd_sf"/>
</dbReference>
<accession>A0A9W6H449</accession>
<dbReference type="GO" id="GO:0003700">
    <property type="term" value="F:DNA-binding transcription factor activity"/>
    <property type="evidence" value="ECO:0007669"/>
    <property type="project" value="TreeGrafter"/>
</dbReference>
<reference evidence="9" key="1">
    <citation type="journal article" date="2014" name="Int. J. Syst. Evol. Microbiol.">
        <title>Complete genome sequence of Corynebacterium casei LMG S-19264T (=DSM 44701T), isolated from a smear-ripened cheese.</title>
        <authorList>
            <consortium name="US DOE Joint Genome Institute (JGI-PGF)"/>
            <person name="Walter F."/>
            <person name="Albersmeier A."/>
            <person name="Kalinowski J."/>
            <person name="Ruckert C."/>
        </authorList>
    </citation>
    <scope>NUCLEOTIDE SEQUENCE</scope>
    <source>
        <strain evidence="9">VKM Ac-1020</strain>
    </source>
</reference>
<keyword evidence="3" id="KW-0238">DNA-binding</keyword>
<dbReference type="FunFam" id="1.10.10.10:FF:000056">
    <property type="entry name" value="IclR family transcriptional regulator"/>
    <property type="match status" value="1"/>
</dbReference>
<dbReference type="PANTHER" id="PTHR30136">
    <property type="entry name" value="HELIX-TURN-HELIX TRANSCRIPTIONAL REGULATOR, ICLR FAMILY"/>
    <property type="match status" value="1"/>
</dbReference>
<evidence type="ECO:0000256" key="6">
    <source>
        <dbReference type="ARBA" id="ARBA00070406"/>
    </source>
</evidence>
<dbReference type="InterPro" id="IPR005471">
    <property type="entry name" value="Tscrpt_reg_IclR_N"/>
</dbReference>
<evidence type="ECO:0000256" key="4">
    <source>
        <dbReference type="ARBA" id="ARBA00023163"/>
    </source>
</evidence>
<dbReference type="PROSITE" id="PS51077">
    <property type="entry name" value="HTH_ICLR"/>
    <property type="match status" value="1"/>
</dbReference>
<dbReference type="InterPro" id="IPR029016">
    <property type="entry name" value="GAF-like_dom_sf"/>
</dbReference>
<dbReference type="GO" id="GO:0006071">
    <property type="term" value="P:glycerol metabolic process"/>
    <property type="evidence" value="ECO:0007669"/>
    <property type="project" value="UniProtKB-KW"/>
</dbReference>
<organism evidence="9 10">
    <name type="scientific">Microbacterium barkeri</name>
    <dbReference type="NCBI Taxonomy" id="33917"/>
    <lineage>
        <taxon>Bacteria</taxon>
        <taxon>Bacillati</taxon>
        <taxon>Actinomycetota</taxon>
        <taxon>Actinomycetes</taxon>
        <taxon>Micrococcales</taxon>
        <taxon>Microbacteriaceae</taxon>
        <taxon>Microbacterium</taxon>
    </lineage>
</organism>
<dbReference type="AlphaFoldDB" id="A0A9W6H449"/>
<dbReference type="GO" id="GO:0003677">
    <property type="term" value="F:DNA binding"/>
    <property type="evidence" value="ECO:0007669"/>
    <property type="project" value="UniProtKB-KW"/>
</dbReference>
<evidence type="ECO:0000259" key="7">
    <source>
        <dbReference type="PROSITE" id="PS51077"/>
    </source>
</evidence>
<keyword evidence="2" id="KW-0805">Transcription regulation</keyword>
<evidence type="ECO:0000313" key="10">
    <source>
        <dbReference type="Proteomes" id="UP001142462"/>
    </source>
</evidence>
<dbReference type="Proteomes" id="UP001142462">
    <property type="component" value="Unassembled WGS sequence"/>
</dbReference>
<sequence length="252" mass="27544">MTERTTGGVQSVERAFELLDLMADAGGTQTLSELANRTELPPPTIHRLLRTLVGRGYVRQLPNRRYALGPRLIRLGDGANRQLGQIAEPYLADLVGRLQETANLAVLDGDMVLYVAQVPSPHSVRMFTEIGRRAHTHDTGVGKAILSQLDEPTVRSIVSRVGMPRATEHSIGDPEELVSHLSLIRERGYSIDDNEQEIGVRCYAVPIPDAPTPTAVSVSGPQTRVDEAFGERAVPLLLEAAEAISREMNRTV</sequence>
<proteinExistence type="predicted"/>
<dbReference type="Gene3D" id="3.30.450.40">
    <property type="match status" value="1"/>
</dbReference>
<evidence type="ECO:0000313" key="9">
    <source>
        <dbReference type="EMBL" id="GLJ62252.1"/>
    </source>
</evidence>
<dbReference type="InterPro" id="IPR036390">
    <property type="entry name" value="WH_DNA-bd_sf"/>
</dbReference>
<evidence type="ECO:0000256" key="3">
    <source>
        <dbReference type="ARBA" id="ARBA00023125"/>
    </source>
</evidence>
<dbReference type="Pfam" id="PF01614">
    <property type="entry name" value="IclR_C"/>
    <property type="match status" value="1"/>
</dbReference>